<dbReference type="EMBL" id="JAUTWS010000007">
    <property type="protein sequence ID" value="MDO9708532.1"/>
    <property type="molecule type" value="Genomic_DNA"/>
</dbReference>
<evidence type="ECO:0000313" key="3">
    <source>
        <dbReference type="Proteomes" id="UP001243009"/>
    </source>
</evidence>
<dbReference type="NCBIfam" id="TIGR03276">
    <property type="entry name" value="Phn-HD"/>
    <property type="match status" value="1"/>
</dbReference>
<dbReference type="CDD" id="cd00077">
    <property type="entry name" value="HDc"/>
    <property type="match status" value="1"/>
</dbReference>
<dbReference type="PANTHER" id="PTHR40202">
    <property type="match status" value="1"/>
</dbReference>
<dbReference type="SUPFAM" id="SSF109604">
    <property type="entry name" value="HD-domain/PDEase-like"/>
    <property type="match status" value="1"/>
</dbReference>
<dbReference type="Proteomes" id="UP001243009">
    <property type="component" value="Unassembled WGS sequence"/>
</dbReference>
<dbReference type="Pfam" id="PF01966">
    <property type="entry name" value="HD"/>
    <property type="match status" value="1"/>
</dbReference>
<feature type="domain" description="HD" evidence="1">
    <location>
        <begin position="30"/>
        <end position="100"/>
    </location>
</feature>
<dbReference type="InterPro" id="IPR052567">
    <property type="entry name" value="OP_Dioxygenase"/>
</dbReference>
<evidence type="ECO:0000313" key="2">
    <source>
        <dbReference type="EMBL" id="MDO9708532.1"/>
    </source>
</evidence>
<reference evidence="2 3" key="1">
    <citation type="submission" date="2023-08" db="EMBL/GenBank/DDBJ databases">
        <title>The draft genome sequence of Paracraurococcus sp. LOR1-02.</title>
        <authorList>
            <person name="Kingkaew E."/>
            <person name="Tanasupawat S."/>
        </authorList>
    </citation>
    <scope>NUCLEOTIDE SEQUENCE [LARGE SCALE GENOMIC DNA]</scope>
    <source>
        <strain evidence="2 3">LOR1-02</strain>
    </source>
</reference>
<evidence type="ECO:0000259" key="1">
    <source>
        <dbReference type="Pfam" id="PF01966"/>
    </source>
</evidence>
<dbReference type="InterPro" id="IPR003607">
    <property type="entry name" value="HD/PDEase_dom"/>
</dbReference>
<dbReference type="RefSeq" id="WP_305103401.1">
    <property type="nucleotide sequence ID" value="NZ_JAUTWS010000007.1"/>
</dbReference>
<dbReference type="Gene3D" id="1.10.3210.10">
    <property type="entry name" value="Hypothetical protein af1432"/>
    <property type="match status" value="1"/>
</dbReference>
<name>A0ABT9DXA8_9PROT</name>
<proteinExistence type="predicted"/>
<comment type="caution">
    <text evidence="2">The sequence shown here is derived from an EMBL/GenBank/DDBJ whole genome shotgun (WGS) entry which is preliminary data.</text>
</comment>
<gene>
    <name evidence="2" type="ORF">Q7A36_09265</name>
</gene>
<accession>A0ABT9DXA8</accession>
<dbReference type="PANTHER" id="PTHR40202:SF1">
    <property type="entry name" value="HD DOMAIN-CONTAINING PROTEIN"/>
    <property type="match status" value="1"/>
</dbReference>
<sequence length="185" mass="20366">MTDPRLQRIAELLTLKAEGQYGLSDINQRQHALQAAWLAEKQGCSAALIAASLLHDIGHMVHDLGENPAEQGVDDLHEERGHEFLKAWFGPEVTEPVRLHVAAKRYLCGTEPDYFARLSRDSVLSLSLQGGPMSAEEAAAFAALPGARDAVTLRRFDEQAKVRDLETPPVEHFLPHVARCLTRGA</sequence>
<dbReference type="InterPro" id="IPR017670">
    <property type="entry name" value="Phosphonate_degrad-assoc"/>
</dbReference>
<dbReference type="InterPro" id="IPR006674">
    <property type="entry name" value="HD_domain"/>
</dbReference>
<organism evidence="2 3">
    <name type="scientific">Paracraurococcus lichenis</name>
    <dbReference type="NCBI Taxonomy" id="3064888"/>
    <lineage>
        <taxon>Bacteria</taxon>
        <taxon>Pseudomonadati</taxon>
        <taxon>Pseudomonadota</taxon>
        <taxon>Alphaproteobacteria</taxon>
        <taxon>Acetobacterales</taxon>
        <taxon>Roseomonadaceae</taxon>
        <taxon>Paracraurococcus</taxon>
    </lineage>
</organism>
<protein>
    <submittedName>
        <fullName evidence="2">HD domain-containing protein</fullName>
    </submittedName>
</protein>
<keyword evidence="3" id="KW-1185">Reference proteome</keyword>